<evidence type="ECO:0000313" key="3">
    <source>
        <dbReference type="Proteomes" id="UP000239649"/>
    </source>
</evidence>
<organism evidence="2 3">
    <name type="scientific">Micractinium conductrix</name>
    <dbReference type="NCBI Taxonomy" id="554055"/>
    <lineage>
        <taxon>Eukaryota</taxon>
        <taxon>Viridiplantae</taxon>
        <taxon>Chlorophyta</taxon>
        <taxon>core chlorophytes</taxon>
        <taxon>Trebouxiophyceae</taxon>
        <taxon>Chlorellales</taxon>
        <taxon>Chlorellaceae</taxon>
        <taxon>Chlorella clade</taxon>
        <taxon>Micractinium</taxon>
    </lineage>
</organism>
<accession>A0A2P6VNM3</accession>
<sequence length="66" mass="7543">MKFQFNFKAAPGSLEAMQAELRHSQPPNTFAAPEPKHILRNEVGRDKNDKPTRVRNDQPSRSGPWD</sequence>
<feature type="region of interest" description="Disordered" evidence="1">
    <location>
        <begin position="20"/>
        <end position="66"/>
    </location>
</feature>
<gene>
    <name evidence="2" type="ORF">C2E20_1450</name>
</gene>
<dbReference type="Proteomes" id="UP000239649">
    <property type="component" value="Unassembled WGS sequence"/>
</dbReference>
<protein>
    <submittedName>
        <fullName evidence="2">Uncharacterized protein</fullName>
    </submittedName>
</protein>
<dbReference type="AlphaFoldDB" id="A0A2P6VNM3"/>
<evidence type="ECO:0000256" key="1">
    <source>
        <dbReference type="SAM" id="MobiDB-lite"/>
    </source>
</evidence>
<keyword evidence="3" id="KW-1185">Reference proteome</keyword>
<feature type="compositionally biased region" description="Basic and acidic residues" evidence="1">
    <location>
        <begin position="34"/>
        <end position="58"/>
    </location>
</feature>
<proteinExistence type="predicted"/>
<comment type="caution">
    <text evidence="2">The sequence shown here is derived from an EMBL/GenBank/DDBJ whole genome shotgun (WGS) entry which is preliminary data.</text>
</comment>
<name>A0A2P6VNM3_9CHLO</name>
<dbReference type="EMBL" id="LHPF02000002">
    <property type="protein sequence ID" value="PSC75694.1"/>
    <property type="molecule type" value="Genomic_DNA"/>
</dbReference>
<evidence type="ECO:0000313" key="2">
    <source>
        <dbReference type="EMBL" id="PSC75694.1"/>
    </source>
</evidence>
<reference evidence="2 3" key="1">
    <citation type="journal article" date="2018" name="Plant J.">
        <title>Genome sequences of Chlorella sorokiniana UTEX 1602 and Micractinium conductrix SAG 241.80: implications to maltose excretion by a green alga.</title>
        <authorList>
            <person name="Arriola M.B."/>
            <person name="Velmurugan N."/>
            <person name="Zhang Y."/>
            <person name="Plunkett M.H."/>
            <person name="Hondzo H."/>
            <person name="Barney B.M."/>
        </authorList>
    </citation>
    <scope>NUCLEOTIDE SEQUENCE [LARGE SCALE GENOMIC DNA]</scope>
    <source>
        <strain evidence="2 3">SAG 241.80</strain>
    </source>
</reference>